<protein>
    <submittedName>
        <fullName evidence="2">Phenylalanine--tRNA ligase</fullName>
    </submittedName>
</protein>
<gene>
    <name evidence="2" type="ORF">W7K_16740</name>
</gene>
<name>A0A0L8A777_9GAMM</name>
<dbReference type="InterPro" id="IPR019545">
    <property type="entry name" value="DM13_domain"/>
</dbReference>
<organism evidence="2 3">
    <name type="scientific">Stenotrophomonas geniculata N1</name>
    <dbReference type="NCBI Taxonomy" id="1167641"/>
    <lineage>
        <taxon>Bacteria</taxon>
        <taxon>Pseudomonadati</taxon>
        <taxon>Pseudomonadota</taxon>
        <taxon>Gammaproteobacteria</taxon>
        <taxon>Lysobacterales</taxon>
        <taxon>Lysobacteraceae</taxon>
        <taxon>Stenotrophomonas</taxon>
    </lineage>
</organism>
<comment type="caution">
    <text evidence="2">The sequence shown here is derived from an EMBL/GenBank/DDBJ whole genome shotgun (WGS) entry which is preliminary data.</text>
</comment>
<evidence type="ECO:0000313" key="2">
    <source>
        <dbReference type="EMBL" id="KOE98019.1"/>
    </source>
</evidence>
<dbReference type="OrthoDB" id="6106486at2"/>
<proteinExistence type="predicted"/>
<evidence type="ECO:0000313" key="3">
    <source>
        <dbReference type="Proteomes" id="UP000036890"/>
    </source>
</evidence>
<reference evidence="2 3" key="1">
    <citation type="journal article" date="2012" name="J. Bacteriol.">
        <title>Genome sequence of a novel nicotine-degrading strain, Pseudomonas geniculata N1.</title>
        <authorList>
            <person name="Tang H."/>
            <person name="Yu H."/>
            <person name="Tai C."/>
            <person name="Huang K."/>
            <person name="Liu Y."/>
            <person name="Wang L."/>
            <person name="Yao Y."/>
            <person name="Wu G."/>
            <person name="Xu P."/>
        </authorList>
    </citation>
    <scope>NUCLEOTIDE SEQUENCE [LARGE SCALE GENOMIC DNA]</scope>
    <source>
        <strain evidence="2 3">N1</strain>
    </source>
</reference>
<keyword evidence="2" id="KW-0436">Ligase</keyword>
<evidence type="ECO:0000259" key="1">
    <source>
        <dbReference type="PROSITE" id="PS51549"/>
    </source>
</evidence>
<dbReference type="AlphaFoldDB" id="A0A0L8A777"/>
<dbReference type="GO" id="GO:0016874">
    <property type="term" value="F:ligase activity"/>
    <property type="evidence" value="ECO:0007669"/>
    <property type="project" value="UniProtKB-KW"/>
</dbReference>
<feature type="domain" description="DM13" evidence="1">
    <location>
        <begin position="51"/>
        <end position="156"/>
    </location>
</feature>
<dbReference type="GeneID" id="90526372"/>
<dbReference type="Pfam" id="PF10517">
    <property type="entry name" value="DM13"/>
    <property type="match status" value="1"/>
</dbReference>
<dbReference type="Proteomes" id="UP000036890">
    <property type="component" value="Unassembled WGS sequence"/>
</dbReference>
<dbReference type="RefSeq" id="WP_010481944.1">
    <property type="nucleotide sequence ID" value="NZ_AJLO02000037.1"/>
</dbReference>
<dbReference type="EMBL" id="AJLO02000037">
    <property type="protein sequence ID" value="KOE98019.1"/>
    <property type="molecule type" value="Genomic_DNA"/>
</dbReference>
<sequence length="159" mass="17740">MRRVLVLVVTHLLALGLGFGLGIYLLPILIAPDDPPVAQVQAAMGDARYHTTFRRDLKGSDAVHWADGKVSVSPRQVAFDGKMGPGPDYKVYLVRDFVDNKADFLKIKAQAQRIGEVKTFNRFLVDVPESVNVDDYTTVVVWCERFEQFISAGQYRTPG</sequence>
<dbReference type="PROSITE" id="PS51549">
    <property type="entry name" value="DM13"/>
    <property type="match status" value="1"/>
</dbReference>
<accession>A0A0L8A777</accession>